<dbReference type="Proteomes" id="UP000663882">
    <property type="component" value="Unassembled WGS sequence"/>
</dbReference>
<dbReference type="AlphaFoldDB" id="A0A815F809"/>
<feature type="domain" description="MHD" evidence="13">
    <location>
        <begin position="242"/>
        <end position="483"/>
    </location>
</feature>
<comment type="subcellular location">
    <subcellularLocation>
        <location evidence="10 11">Cytoplasm</location>
    </subcellularLocation>
    <subcellularLocation>
        <location evidence="10 11">Cytoplasmic vesicle</location>
        <location evidence="10 11">COPI-coated vesicle membrane</location>
        <topology evidence="10 11">Peripheral membrane protein</topology>
        <orientation evidence="10 11">Cytoplasmic side</orientation>
    </subcellularLocation>
    <subcellularLocation>
        <location evidence="10 11">Golgi apparatus membrane</location>
        <topology evidence="10 11">Peripheral membrane protein</topology>
        <orientation evidence="10 11">Cytoplasmic side</orientation>
    </subcellularLocation>
</comment>
<keyword evidence="8 10" id="KW-0472">Membrane</keyword>
<keyword evidence="5 10" id="KW-0931">ER-Golgi transport</keyword>
<evidence type="ECO:0000256" key="9">
    <source>
        <dbReference type="ARBA" id="ARBA00023329"/>
    </source>
</evidence>
<feature type="compositionally biased region" description="Polar residues" evidence="12">
    <location>
        <begin position="183"/>
        <end position="202"/>
    </location>
</feature>
<dbReference type="Gene3D" id="2.60.40.1170">
    <property type="entry name" value="Mu homology domain, subdomain B"/>
    <property type="match status" value="2"/>
</dbReference>
<keyword evidence="4 10" id="KW-0963">Cytoplasm</keyword>
<evidence type="ECO:0000313" key="15">
    <source>
        <dbReference type="EMBL" id="CAF3915831.1"/>
    </source>
</evidence>
<dbReference type="Pfam" id="PF00928">
    <property type="entry name" value="Adap_comp_sub"/>
    <property type="match status" value="1"/>
</dbReference>
<dbReference type="CDD" id="cd09254">
    <property type="entry name" value="AP_delta-COPI_MHD"/>
    <property type="match status" value="1"/>
</dbReference>
<dbReference type="GO" id="GO:0006888">
    <property type="term" value="P:endoplasmic reticulum to Golgi vesicle-mediated transport"/>
    <property type="evidence" value="ECO:0007669"/>
    <property type="project" value="TreeGrafter"/>
</dbReference>
<dbReference type="GO" id="GO:0015031">
    <property type="term" value="P:protein transport"/>
    <property type="evidence" value="ECO:0007669"/>
    <property type="project" value="UniProtKB-KW"/>
</dbReference>
<evidence type="ECO:0000256" key="1">
    <source>
        <dbReference type="ARBA" id="ARBA00010516"/>
    </source>
</evidence>
<feature type="region of interest" description="Disordered" evidence="12">
    <location>
        <begin position="168"/>
        <end position="202"/>
    </location>
</feature>
<dbReference type="InterPro" id="IPR036168">
    <property type="entry name" value="AP2_Mu_C_sf"/>
</dbReference>
<name>A0A815F809_9BILA</name>
<comment type="similarity">
    <text evidence="1 10">Belongs to the adaptor complexes medium subunit family. Delta-COP subfamily.</text>
</comment>
<dbReference type="FunFam" id="3.30.450.60:FF:000003">
    <property type="entry name" value="Coatomer subunit delta"/>
    <property type="match status" value="1"/>
</dbReference>
<evidence type="ECO:0000256" key="11">
    <source>
        <dbReference type="RuleBase" id="RU366052"/>
    </source>
</evidence>
<dbReference type="OrthoDB" id="10266042at2759"/>
<dbReference type="GO" id="GO:0051645">
    <property type="term" value="P:Golgi localization"/>
    <property type="evidence" value="ECO:0007669"/>
    <property type="project" value="TreeGrafter"/>
</dbReference>
<evidence type="ECO:0000256" key="2">
    <source>
        <dbReference type="ARBA" id="ARBA00011775"/>
    </source>
</evidence>
<dbReference type="EMBL" id="CAJNOO010003214">
    <property type="protein sequence ID" value="CAF1324909.1"/>
    <property type="molecule type" value="Genomic_DNA"/>
</dbReference>
<gene>
    <name evidence="15" type="ORF">OTI717_LOCUS24548</name>
    <name evidence="14" type="ORF">RFH988_LOCUS30947</name>
</gene>
<dbReference type="Gene3D" id="3.30.450.60">
    <property type="match status" value="1"/>
</dbReference>
<keyword evidence="7 10" id="KW-0333">Golgi apparatus</keyword>
<dbReference type="SUPFAM" id="SSF64356">
    <property type="entry name" value="SNARE-like"/>
    <property type="match status" value="1"/>
</dbReference>
<evidence type="ECO:0000256" key="12">
    <source>
        <dbReference type="SAM" id="MobiDB-lite"/>
    </source>
</evidence>
<evidence type="ECO:0000256" key="10">
    <source>
        <dbReference type="RuleBase" id="RU364018"/>
    </source>
</evidence>
<dbReference type="SUPFAM" id="SSF49447">
    <property type="entry name" value="Second domain of Mu2 adaptin subunit (ap50) of ap2 adaptor"/>
    <property type="match status" value="1"/>
</dbReference>
<accession>A0A815F809</accession>
<dbReference type="PANTHER" id="PTHR10121">
    <property type="entry name" value="COATOMER SUBUNIT DELTA"/>
    <property type="match status" value="1"/>
</dbReference>
<comment type="subunit">
    <text evidence="2 10">Oligomeric complex that consists of at least the alpha, beta, beta', gamma, delta, epsilon and zeta subunits.</text>
</comment>
<dbReference type="GO" id="GO:0006890">
    <property type="term" value="P:retrograde vesicle-mediated transport, Golgi to endoplasmic reticulum"/>
    <property type="evidence" value="ECO:0007669"/>
    <property type="project" value="UniProtKB-UniRule"/>
</dbReference>
<organism evidence="14 16">
    <name type="scientific">Rotaria sordida</name>
    <dbReference type="NCBI Taxonomy" id="392033"/>
    <lineage>
        <taxon>Eukaryota</taxon>
        <taxon>Metazoa</taxon>
        <taxon>Spiralia</taxon>
        <taxon>Gnathifera</taxon>
        <taxon>Rotifera</taxon>
        <taxon>Eurotatoria</taxon>
        <taxon>Bdelloidea</taxon>
        <taxon>Philodinida</taxon>
        <taxon>Philodinidae</taxon>
        <taxon>Rotaria</taxon>
    </lineage>
</organism>
<dbReference type="InterPro" id="IPR027059">
    <property type="entry name" value="Coatomer_dsu"/>
</dbReference>
<evidence type="ECO:0000256" key="5">
    <source>
        <dbReference type="ARBA" id="ARBA00022892"/>
    </source>
</evidence>
<proteinExistence type="inferred from homology"/>
<evidence type="ECO:0000313" key="14">
    <source>
        <dbReference type="EMBL" id="CAF1324909.1"/>
    </source>
</evidence>
<dbReference type="GO" id="GO:0000139">
    <property type="term" value="C:Golgi membrane"/>
    <property type="evidence" value="ECO:0007669"/>
    <property type="project" value="UniProtKB-SubCell"/>
</dbReference>
<keyword evidence="9 10" id="KW-0968">Cytoplasmic vesicle</keyword>
<dbReference type="FunFam" id="2.60.40.1170:FF:000007">
    <property type="entry name" value="Coatomer subunit delta"/>
    <property type="match status" value="1"/>
</dbReference>
<dbReference type="InterPro" id="IPR028565">
    <property type="entry name" value="MHD"/>
</dbReference>
<evidence type="ECO:0000256" key="8">
    <source>
        <dbReference type="ARBA" id="ARBA00023136"/>
    </source>
</evidence>
<comment type="caution">
    <text evidence="14">The sequence shown here is derived from an EMBL/GenBank/DDBJ whole genome shotgun (WGS) entry which is preliminary data.</text>
</comment>
<dbReference type="GO" id="GO:0030126">
    <property type="term" value="C:COPI vesicle coat"/>
    <property type="evidence" value="ECO:0007669"/>
    <property type="project" value="UniProtKB-UniRule"/>
</dbReference>
<comment type="function">
    <text evidence="10">The coatomer is a cytosolic protein complex that binds to dilysine motifs and reversibly associates with Golgi non-clathrin-coated vesicles, which further mediate biosynthetic protein transport from the ER, via the Golgi up to the trans Golgi network. Coatomer complex is required for budding from Golgi membranes, and is essential for the retrograde Golgi-to-ER transport of dilysine-tagged proteins.</text>
</comment>
<evidence type="ECO:0000256" key="6">
    <source>
        <dbReference type="ARBA" id="ARBA00022927"/>
    </source>
</evidence>
<dbReference type="PANTHER" id="PTHR10121:SF0">
    <property type="entry name" value="COATOMER SUBUNIT DELTA"/>
    <property type="match status" value="1"/>
</dbReference>
<evidence type="ECO:0000256" key="7">
    <source>
        <dbReference type="ARBA" id="ARBA00023034"/>
    </source>
</evidence>
<keyword evidence="3 10" id="KW-0813">Transport</keyword>
<evidence type="ECO:0000256" key="3">
    <source>
        <dbReference type="ARBA" id="ARBA00022448"/>
    </source>
</evidence>
<protein>
    <recommendedName>
        <fullName evidence="10">Coatomer subunit delta</fullName>
    </recommendedName>
</protein>
<evidence type="ECO:0000313" key="16">
    <source>
        <dbReference type="Proteomes" id="UP000663882"/>
    </source>
</evidence>
<sequence length="483" mass="54836">MTRSRIEDLLGSFPQLIDAGKQHTFVETDTVRYVCQPFDKLYMILLTTKARNIFEDLETLRLFSQVISEYCKTVDEKEIFEHAFELISAFDEIVALGYKENVNLAQIRTYIEMDSHDERVHDAMRQCQEYQAKDQMKQTAKELDLQKRAQRVDGSKFYESSTSISSNIYSSSSTNNKPDITPTPVTYSTSHTASTTIRPSTTDKAMKSECEIVVNTVPVTSGAGGAVVKYKTQSISLPNTKKGDVHLKQEEKLTVRCSHDGGLESLEVHGMLILCVKSIQYGRILIVVDNKETRNIQLQTHPNIDKKLFTNESLIGLKNADKSFPINQEVAVLKWRYISTDSKEIPLIINCWPNETPNGSCDVNVEYELQNRNFVLKDVQIMVPLPDGGQIPVIGKFDGDYQFDNRKTTLIWTLPVVDQSNSEGALEFTIRGKSVDFFPIQVDFIAETSYCDIKIADVKSVDNRKSVMYSNESQLIIDKYEYV</sequence>
<dbReference type="EMBL" id="CAJOAX010004664">
    <property type="protein sequence ID" value="CAF3915831.1"/>
    <property type="molecule type" value="Genomic_DNA"/>
</dbReference>
<evidence type="ECO:0000259" key="13">
    <source>
        <dbReference type="PROSITE" id="PS51072"/>
    </source>
</evidence>
<dbReference type="InterPro" id="IPR011012">
    <property type="entry name" value="Longin-like_dom_sf"/>
</dbReference>
<evidence type="ECO:0000256" key="4">
    <source>
        <dbReference type="ARBA" id="ARBA00022490"/>
    </source>
</evidence>
<dbReference type="Proteomes" id="UP000663823">
    <property type="component" value="Unassembled WGS sequence"/>
</dbReference>
<dbReference type="CDD" id="cd14830">
    <property type="entry name" value="Delta_COP_N"/>
    <property type="match status" value="1"/>
</dbReference>
<reference evidence="14" key="1">
    <citation type="submission" date="2021-02" db="EMBL/GenBank/DDBJ databases">
        <authorList>
            <person name="Nowell W R."/>
        </authorList>
    </citation>
    <scope>NUCLEOTIDE SEQUENCE</scope>
</reference>
<dbReference type="PROSITE" id="PS51072">
    <property type="entry name" value="MHD"/>
    <property type="match status" value="1"/>
</dbReference>
<keyword evidence="6 10" id="KW-0653">Protein transport</keyword>